<dbReference type="Proteomes" id="UP001516400">
    <property type="component" value="Unassembled WGS sequence"/>
</dbReference>
<organism evidence="2 3">
    <name type="scientific">Cryptolaemus montrouzieri</name>
    <dbReference type="NCBI Taxonomy" id="559131"/>
    <lineage>
        <taxon>Eukaryota</taxon>
        <taxon>Metazoa</taxon>
        <taxon>Ecdysozoa</taxon>
        <taxon>Arthropoda</taxon>
        <taxon>Hexapoda</taxon>
        <taxon>Insecta</taxon>
        <taxon>Pterygota</taxon>
        <taxon>Neoptera</taxon>
        <taxon>Endopterygota</taxon>
        <taxon>Coleoptera</taxon>
        <taxon>Polyphaga</taxon>
        <taxon>Cucujiformia</taxon>
        <taxon>Coccinelloidea</taxon>
        <taxon>Coccinellidae</taxon>
        <taxon>Scymninae</taxon>
        <taxon>Scymnini</taxon>
        <taxon>Cryptolaemus</taxon>
    </lineage>
</organism>
<comment type="caution">
    <text evidence="2">The sequence shown here is derived from an EMBL/GenBank/DDBJ whole genome shotgun (WGS) entry which is preliminary data.</text>
</comment>
<feature type="compositionally biased region" description="Polar residues" evidence="1">
    <location>
        <begin position="157"/>
        <end position="170"/>
    </location>
</feature>
<keyword evidence="3" id="KW-1185">Reference proteome</keyword>
<feature type="compositionally biased region" description="Polar residues" evidence="1">
    <location>
        <begin position="180"/>
        <end position="195"/>
    </location>
</feature>
<dbReference type="EMBL" id="JABFTP020000124">
    <property type="protein sequence ID" value="KAL3279723.1"/>
    <property type="molecule type" value="Genomic_DNA"/>
</dbReference>
<evidence type="ECO:0000313" key="2">
    <source>
        <dbReference type="EMBL" id="KAL3279723.1"/>
    </source>
</evidence>
<feature type="region of interest" description="Disordered" evidence="1">
    <location>
        <begin position="1"/>
        <end position="20"/>
    </location>
</feature>
<accession>A0ABD2NLY8</accession>
<gene>
    <name evidence="2" type="ORF">HHI36_017232</name>
</gene>
<protein>
    <submittedName>
        <fullName evidence="2">Uncharacterized protein</fullName>
    </submittedName>
</protein>
<name>A0ABD2NLY8_9CUCU</name>
<proteinExistence type="predicted"/>
<reference evidence="2 3" key="1">
    <citation type="journal article" date="2021" name="BMC Biol.">
        <title>Horizontally acquired antibacterial genes associated with adaptive radiation of ladybird beetles.</title>
        <authorList>
            <person name="Li H.S."/>
            <person name="Tang X.F."/>
            <person name="Huang Y.H."/>
            <person name="Xu Z.Y."/>
            <person name="Chen M.L."/>
            <person name="Du X.Y."/>
            <person name="Qiu B.Y."/>
            <person name="Chen P.T."/>
            <person name="Zhang W."/>
            <person name="Slipinski A."/>
            <person name="Escalona H.E."/>
            <person name="Waterhouse R.M."/>
            <person name="Zwick A."/>
            <person name="Pang H."/>
        </authorList>
    </citation>
    <scope>NUCLEOTIDE SEQUENCE [LARGE SCALE GENOMIC DNA]</scope>
    <source>
        <strain evidence="2">SYSU2018</strain>
    </source>
</reference>
<sequence>MEKKDLREGVPSDMVSPAVNVTTRSNKEVLLEEELLEREERIETLQGETEKQKQGAEYQAGIFAYKSLQSEAILAAVEERMYNKLYSRLSEDIRQKLKNVQNTIQTKNNSSYNEKTPSPRTALPTLTIETTKQKNQMCNSINEEADVSINRTTMKLSNEKSQNPERNPNATYADKIHPNSEPSGASSSGGTITKTPENHVIRNLSGHVSRGVVKMTQKGNVSTRQKAQKATIRRQ</sequence>
<feature type="region of interest" description="Disordered" evidence="1">
    <location>
        <begin position="157"/>
        <end position="235"/>
    </location>
</feature>
<feature type="compositionally biased region" description="Basic and acidic residues" evidence="1">
    <location>
        <begin position="1"/>
        <end position="10"/>
    </location>
</feature>
<evidence type="ECO:0000313" key="3">
    <source>
        <dbReference type="Proteomes" id="UP001516400"/>
    </source>
</evidence>
<evidence type="ECO:0000256" key="1">
    <source>
        <dbReference type="SAM" id="MobiDB-lite"/>
    </source>
</evidence>
<dbReference type="AlphaFoldDB" id="A0ABD2NLY8"/>